<dbReference type="AlphaFoldDB" id="A0A3D9T4V3"/>
<dbReference type="SUPFAM" id="SSF160904">
    <property type="entry name" value="Jann2411-like"/>
    <property type="match status" value="1"/>
</dbReference>
<feature type="compositionally biased region" description="Basic and acidic residues" evidence="1">
    <location>
        <begin position="176"/>
        <end position="189"/>
    </location>
</feature>
<dbReference type="Gene3D" id="1.10.3300.10">
    <property type="entry name" value="Jann2411-like domain"/>
    <property type="match status" value="1"/>
</dbReference>
<dbReference type="EMBL" id="QTTT01000001">
    <property type="protein sequence ID" value="REE98841.1"/>
    <property type="molecule type" value="Genomic_DNA"/>
</dbReference>
<dbReference type="Proteomes" id="UP000256661">
    <property type="component" value="Unassembled WGS sequence"/>
</dbReference>
<feature type="region of interest" description="Disordered" evidence="1">
    <location>
        <begin position="165"/>
        <end position="189"/>
    </location>
</feature>
<accession>A0A3D9T4V3</accession>
<dbReference type="InterPro" id="IPR010852">
    <property type="entry name" value="ABATE"/>
</dbReference>
<feature type="domain" description="Zinc finger CGNR" evidence="2">
    <location>
        <begin position="132"/>
        <end position="170"/>
    </location>
</feature>
<evidence type="ECO:0000313" key="4">
    <source>
        <dbReference type="Proteomes" id="UP000256661"/>
    </source>
</evidence>
<dbReference type="RefSeq" id="WP_116024239.1">
    <property type="nucleotide sequence ID" value="NZ_QTTT01000001.1"/>
</dbReference>
<dbReference type="Pfam" id="PF07336">
    <property type="entry name" value="ABATE"/>
    <property type="match status" value="1"/>
</dbReference>
<dbReference type="PANTHER" id="PTHR35525">
    <property type="entry name" value="BLL6575 PROTEIN"/>
    <property type="match status" value="1"/>
</dbReference>
<reference evidence="3 4" key="1">
    <citation type="submission" date="2018-08" db="EMBL/GenBank/DDBJ databases">
        <title>Sequencing the genomes of 1000 actinobacteria strains.</title>
        <authorList>
            <person name="Klenk H.-P."/>
        </authorList>
    </citation>
    <scope>NUCLEOTIDE SEQUENCE [LARGE SCALE GENOMIC DNA]</scope>
    <source>
        <strain evidence="3 4">DSM 43927</strain>
    </source>
</reference>
<name>A0A3D9T4V3_9ACTN</name>
<dbReference type="Pfam" id="PF11706">
    <property type="entry name" value="zf-CGNR"/>
    <property type="match status" value="1"/>
</dbReference>
<dbReference type="InterPro" id="IPR023286">
    <property type="entry name" value="ABATE_dom_sf"/>
</dbReference>
<evidence type="ECO:0000259" key="2">
    <source>
        <dbReference type="Pfam" id="PF11706"/>
    </source>
</evidence>
<evidence type="ECO:0000256" key="1">
    <source>
        <dbReference type="SAM" id="MobiDB-lite"/>
    </source>
</evidence>
<gene>
    <name evidence="3" type="ORF">DFJ69_4339</name>
</gene>
<evidence type="ECO:0000313" key="3">
    <source>
        <dbReference type="EMBL" id="REE98841.1"/>
    </source>
</evidence>
<proteinExistence type="predicted"/>
<keyword evidence="4" id="KW-1185">Reference proteome</keyword>
<dbReference type="PANTHER" id="PTHR35525:SF3">
    <property type="entry name" value="BLL6575 PROTEIN"/>
    <property type="match status" value="1"/>
</dbReference>
<protein>
    <submittedName>
        <fullName evidence="3">CGNR zinc finger protein</fullName>
    </submittedName>
</protein>
<sequence length="189" mass="20483">MDLASYADLVVELVNRTEPADDPLRDLDSLQRLLEIRPHLGGRVTRRDLDAMRDLRGALRAVFESAARGDADDAIERLNTLLIQHPVHPQLSGHDGQGWHLHLTEGGSVPDRYAAGAAMGLAVKISDEGLDRLGVCRADGCANVFFDTTANLSRRHCSERCSGRSNMAAYGAPSRENADPGNDSREGGQ</sequence>
<dbReference type="InterPro" id="IPR021005">
    <property type="entry name" value="Znf_CGNR"/>
</dbReference>
<dbReference type="OrthoDB" id="3531194at2"/>
<comment type="caution">
    <text evidence="3">The sequence shown here is derived from an EMBL/GenBank/DDBJ whole genome shotgun (WGS) entry which is preliminary data.</text>
</comment>
<organism evidence="3 4">
    <name type="scientific">Thermomonospora umbrina</name>
    <dbReference type="NCBI Taxonomy" id="111806"/>
    <lineage>
        <taxon>Bacteria</taxon>
        <taxon>Bacillati</taxon>
        <taxon>Actinomycetota</taxon>
        <taxon>Actinomycetes</taxon>
        <taxon>Streptosporangiales</taxon>
        <taxon>Thermomonosporaceae</taxon>
        <taxon>Thermomonospora</taxon>
    </lineage>
</organism>